<dbReference type="Gene3D" id="3.30.70.2970">
    <property type="entry name" value="Protein of unknown function (DUF541), domain 2"/>
    <property type="match status" value="1"/>
</dbReference>
<dbReference type="EMBL" id="RXNR01000005">
    <property type="protein sequence ID" value="RTQ95660.1"/>
    <property type="molecule type" value="Genomic_DNA"/>
</dbReference>
<reference evidence="1 2" key="1">
    <citation type="submission" date="2018-12" db="EMBL/GenBank/DDBJ databases">
        <authorList>
            <person name="Yu L."/>
        </authorList>
    </citation>
    <scope>NUCLEOTIDE SEQUENCE [LARGE SCALE GENOMIC DNA]</scope>
    <source>
        <strain evidence="1 2">S5H2222</strain>
    </source>
</reference>
<dbReference type="OrthoDB" id="9785192at2"/>
<evidence type="ECO:0000313" key="2">
    <source>
        <dbReference type="Proteomes" id="UP000276349"/>
    </source>
</evidence>
<dbReference type="PANTHER" id="PTHR34387">
    <property type="entry name" value="SLR1258 PROTEIN"/>
    <property type="match status" value="1"/>
</dbReference>
<evidence type="ECO:0000313" key="1">
    <source>
        <dbReference type="EMBL" id="RTQ95660.1"/>
    </source>
</evidence>
<organism evidence="1 2">
    <name type="scientific">Lysinibacillus telephonicus</name>
    <dbReference type="NCBI Taxonomy" id="1714840"/>
    <lineage>
        <taxon>Bacteria</taxon>
        <taxon>Bacillati</taxon>
        <taxon>Bacillota</taxon>
        <taxon>Bacilli</taxon>
        <taxon>Bacillales</taxon>
        <taxon>Bacillaceae</taxon>
        <taxon>Lysinibacillus</taxon>
    </lineage>
</organism>
<dbReference type="Pfam" id="PF04402">
    <property type="entry name" value="SIMPL"/>
    <property type="match status" value="1"/>
</dbReference>
<dbReference type="InterPro" id="IPR052022">
    <property type="entry name" value="26kDa_periplasmic_antigen"/>
</dbReference>
<dbReference type="PANTHER" id="PTHR34387:SF1">
    <property type="entry name" value="PERIPLASMIC IMMUNOGENIC PROTEIN"/>
    <property type="match status" value="1"/>
</dbReference>
<dbReference type="InterPro" id="IPR007497">
    <property type="entry name" value="SIMPL/DUF541"/>
</dbReference>
<proteinExistence type="predicted"/>
<dbReference type="AlphaFoldDB" id="A0A3S0HPQ9"/>
<dbReference type="Gene3D" id="3.30.110.170">
    <property type="entry name" value="Protein of unknown function (DUF541), domain 1"/>
    <property type="match status" value="1"/>
</dbReference>
<accession>A0A3S0HPQ9</accession>
<dbReference type="Proteomes" id="UP000276349">
    <property type="component" value="Unassembled WGS sequence"/>
</dbReference>
<name>A0A3S0HPQ9_9BACI</name>
<sequence>MSGRWNQLVNSNVFQQTVRQARTITVIGNGQIEVQPNFAEVQIEVSTEADEVTEAQRENAVKMNQVIQSLLALNIPREDIQTAFYNVFPSYDYIEGRQVFRGYEVTNSLTVKIRNINEVGLVIDTALRSGANRISQLEFKLDNEEIYQNQALQLAFQNANSKVQAIAVSLQLPYMPQPIEIVEESAGRPILYRTVAMTEQAVRTPIEPGIITIDAAIRVKYQY</sequence>
<protein>
    <submittedName>
        <fullName evidence="1">DUF541 domain-containing protein</fullName>
    </submittedName>
</protein>
<keyword evidence="2" id="KW-1185">Reference proteome</keyword>
<dbReference type="GO" id="GO:0006974">
    <property type="term" value="P:DNA damage response"/>
    <property type="evidence" value="ECO:0007669"/>
    <property type="project" value="TreeGrafter"/>
</dbReference>
<comment type="caution">
    <text evidence="1">The sequence shown here is derived from an EMBL/GenBank/DDBJ whole genome shotgun (WGS) entry which is preliminary data.</text>
</comment>
<gene>
    <name evidence="1" type="ORF">EKG35_02960</name>
</gene>